<dbReference type="InterPro" id="IPR050134">
    <property type="entry name" value="NAD-dep_sirtuin_deacylases"/>
</dbReference>
<evidence type="ECO:0000259" key="5">
    <source>
        <dbReference type="PROSITE" id="PS50305"/>
    </source>
</evidence>
<keyword evidence="7" id="KW-1185">Reference proteome</keyword>
<feature type="binding site" evidence="4">
    <location>
        <position position="169"/>
    </location>
    <ligand>
        <name>Zn(2+)</name>
        <dbReference type="ChEBI" id="CHEBI:29105"/>
    </ligand>
</feature>
<dbReference type="InterPro" id="IPR026590">
    <property type="entry name" value="Ssirtuin_cat_dom"/>
</dbReference>
<evidence type="ECO:0000256" key="1">
    <source>
        <dbReference type="ARBA" id="ARBA00006924"/>
    </source>
</evidence>
<dbReference type="PROSITE" id="PS50305">
    <property type="entry name" value="SIRTUIN"/>
    <property type="match status" value="1"/>
</dbReference>
<accession>A0A6A5V7Y1</accession>
<reference evidence="6" key="1">
    <citation type="journal article" date="2020" name="Stud. Mycol.">
        <title>101 Dothideomycetes genomes: a test case for predicting lifestyles and emergence of pathogens.</title>
        <authorList>
            <person name="Haridas S."/>
            <person name="Albert R."/>
            <person name="Binder M."/>
            <person name="Bloem J."/>
            <person name="Labutti K."/>
            <person name="Salamov A."/>
            <person name="Andreopoulos B."/>
            <person name="Baker S."/>
            <person name="Barry K."/>
            <person name="Bills G."/>
            <person name="Bluhm B."/>
            <person name="Cannon C."/>
            <person name="Castanera R."/>
            <person name="Culley D."/>
            <person name="Daum C."/>
            <person name="Ezra D."/>
            <person name="Gonzalez J."/>
            <person name="Henrissat B."/>
            <person name="Kuo A."/>
            <person name="Liang C."/>
            <person name="Lipzen A."/>
            <person name="Lutzoni F."/>
            <person name="Magnuson J."/>
            <person name="Mondo S."/>
            <person name="Nolan M."/>
            <person name="Ohm R."/>
            <person name="Pangilinan J."/>
            <person name="Park H.-J."/>
            <person name="Ramirez L."/>
            <person name="Alfaro M."/>
            <person name="Sun H."/>
            <person name="Tritt A."/>
            <person name="Yoshinaga Y."/>
            <person name="Zwiers L.-H."/>
            <person name="Turgeon B."/>
            <person name="Goodwin S."/>
            <person name="Spatafora J."/>
            <person name="Crous P."/>
            <person name="Grigoriev I."/>
        </authorList>
    </citation>
    <scope>NUCLEOTIDE SEQUENCE</scope>
    <source>
        <strain evidence="6">CBS 107.79</strain>
    </source>
</reference>
<gene>
    <name evidence="6" type="ORF">BU23DRAFT_194728</name>
</gene>
<evidence type="ECO:0000256" key="3">
    <source>
        <dbReference type="ARBA" id="ARBA00023027"/>
    </source>
</evidence>
<organism evidence="6 7">
    <name type="scientific">Bimuria novae-zelandiae CBS 107.79</name>
    <dbReference type="NCBI Taxonomy" id="1447943"/>
    <lineage>
        <taxon>Eukaryota</taxon>
        <taxon>Fungi</taxon>
        <taxon>Dikarya</taxon>
        <taxon>Ascomycota</taxon>
        <taxon>Pezizomycotina</taxon>
        <taxon>Dothideomycetes</taxon>
        <taxon>Pleosporomycetidae</taxon>
        <taxon>Pleosporales</taxon>
        <taxon>Massarineae</taxon>
        <taxon>Didymosphaeriaceae</taxon>
        <taxon>Bimuria</taxon>
    </lineage>
</organism>
<evidence type="ECO:0000313" key="7">
    <source>
        <dbReference type="Proteomes" id="UP000800036"/>
    </source>
</evidence>
<keyword evidence="2" id="KW-0808">Transferase</keyword>
<dbReference type="InterPro" id="IPR003000">
    <property type="entry name" value="Sirtuin"/>
</dbReference>
<comment type="similarity">
    <text evidence="1">Belongs to the sirtuin family. Class I subfamily.</text>
</comment>
<keyword evidence="4" id="KW-0479">Metal-binding</keyword>
<feature type="domain" description="Deacetylase sirtuin-type" evidence="5">
    <location>
        <begin position="1"/>
        <end position="311"/>
    </location>
</feature>
<dbReference type="EMBL" id="ML976695">
    <property type="protein sequence ID" value="KAF1971126.1"/>
    <property type="molecule type" value="Genomic_DNA"/>
</dbReference>
<evidence type="ECO:0000256" key="4">
    <source>
        <dbReference type="PROSITE-ProRule" id="PRU00236"/>
    </source>
</evidence>
<dbReference type="GO" id="GO:0006282">
    <property type="term" value="P:regulation of DNA repair"/>
    <property type="evidence" value="ECO:0007669"/>
    <property type="project" value="TreeGrafter"/>
</dbReference>
<dbReference type="GO" id="GO:0031508">
    <property type="term" value="P:pericentric heterochromatin formation"/>
    <property type="evidence" value="ECO:0007669"/>
    <property type="project" value="TreeGrafter"/>
</dbReference>
<dbReference type="GO" id="GO:1990414">
    <property type="term" value="P:replication-born double-strand break repair via sister chromatid exchange"/>
    <property type="evidence" value="ECO:0007669"/>
    <property type="project" value="TreeGrafter"/>
</dbReference>
<dbReference type="GO" id="GO:0031934">
    <property type="term" value="C:mating-type region heterochromatin"/>
    <property type="evidence" value="ECO:0007669"/>
    <property type="project" value="TreeGrafter"/>
</dbReference>
<dbReference type="Proteomes" id="UP000800036">
    <property type="component" value="Unassembled WGS sequence"/>
</dbReference>
<feature type="binding site" evidence="4">
    <location>
        <position position="166"/>
    </location>
    <ligand>
        <name>Zn(2+)</name>
        <dbReference type="ChEBI" id="CHEBI:29105"/>
    </ligand>
</feature>
<evidence type="ECO:0000256" key="2">
    <source>
        <dbReference type="ARBA" id="ARBA00022679"/>
    </source>
</evidence>
<dbReference type="GO" id="GO:0005634">
    <property type="term" value="C:nucleus"/>
    <property type="evidence" value="ECO:0007669"/>
    <property type="project" value="TreeGrafter"/>
</dbReference>
<dbReference type="Gene3D" id="3.30.1600.10">
    <property type="entry name" value="SIR2/SIRT2 'Small Domain"/>
    <property type="match status" value="1"/>
</dbReference>
<dbReference type="Pfam" id="PF02146">
    <property type="entry name" value="SIR2"/>
    <property type="match status" value="1"/>
</dbReference>
<feature type="active site" description="Proton acceptor" evidence="4">
    <location>
        <position position="136"/>
    </location>
</feature>
<evidence type="ECO:0000313" key="6">
    <source>
        <dbReference type="EMBL" id="KAF1971126.1"/>
    </source>
</evidence>
<keyword evidence="4" id="KW-0862">Zinc</keyword>
<keyword evidence="3" id="KW-0520">NAD</keyword>
<proteinExistence type="inferred from homology"/>
<name>A0A6A5V7Y1_9PLEO</name>
<dbReference type="AlphaFoldDB" id="A0A6A5V7Y1"/>
<feature type="binding site" evidence="4">
    <location>
        <position position="147"/>
    </location>
    <ligand>
        <name>Zn(2+)</name>
        <dbReference type="ChEBI" id="CHEBI:29105"/>
    </ligand>
</feature>
<dbReference type="InterPro" id="IPR026591">
    <property type="entry name" value="Sirtuin_cat_small_dom_sf"/>
</dbReference>
<dbReference type="GO" id="GO:0046872">
    <property type="term" value="F:metal ion binding"/>
    <property type="evidence" value="ECO:0007669"/>
    <property type="project" value="UniProtKB-KW"/>
</dbReference>
<protein>
    <submittedName>
        <fullName evidence="6">DHS-like NAD/FAD-binding domain-containing protein</fullName>
    </submittedName>
</protein>
<dbReference type="InterPro" id="IPR029035">
    <property type="entry name" value="DHS-like_NAD/FAD-binding_dom"/>
</dbReference>
<sequence>MNDIQDAIEKLSTKRRIVVIAGAGIATSAGVPDFRSKTGVLGKSGGKSSFDADLVWRTEEAKEGFYKVICDIHTKAREALRRDPTPIYQLLKLLKNQGRLVRVYTQNIDDIDVVVLGGTEIPPPIKGPWSTVFQLHGSVNHAQCTDCHAIVKNYDPSRFRDGPEACGLCAQRAENRTRSNPTLRQRTPSGILRPHVLLYNETNPDEEATVNCFRSDLKASPDAVVVIGTKLSIPTLHRFTHMLCGDVKRRNGVSVWISNEEPAEKLPNFDYTLRELCDNVASKWLGCLLDEAAPQQKELSRNDNLLEVGQPDSNNDTRQIVALDTENTLYFDGYINTAADWLSNLQHCCHEENHLMAPYVHAKPLLYKNLKARKLLEDYGAVSLPKGEIFSEFFKQAAQSKRDVRVGLFTTCDSNALEMRKGLTGSVWVFTLIKKQN</sequence>
<dbReference type="GO" id="GO:0017136">
    <property type="term" value="F:histone deacetylase activity, NAD-dependent"/>
    <property type="evidence" value="ECO:0007669"/>
    <property type="project" value="TreeGrafter"/>
</dbReference>
<dbReference type="GO" id="GO:0000122">
    <property type="term" value="P:negative regulation of transcription by RNA polymerase II"/>
    <property type="evidence" value="ECO:0007669"/>
    <property type="project" value="TreeGrafter"/>
</dbReference>
<dbReference type="PANTHER" id="PTHR11085">
    <property type="entry name" value="NAD-DEPENDENT PROTEIN DEACYLASE SIRTUIN-5, MITOCHONDRIAL-RELATED"/>
    <property type="match status" value="1"/>
</dbReference>
<dbReference type="PANTHER" id="PTHR11085:SF15">
    <property type="entry name" value="NAD-DEPENDENT HISTONE DEACETYLASE HST4"/>
    <property type="match status" value="1"/>
</dbReference>
<dbReference type="SUPFAM" id="SSF52467">
    <property type="entry name" value="DHS-like NAD/FAD-binding domain"/>
    <property type="match status" value="1"/>
</dbReference>
<dbReference type="GO" id="GO:0070403">
    <property type="term" value="F:NAD+ binding"/>
    <property type="evidence" value="ECO:0007669"/>
    <property type="project" value="InterPro"/>
</dbReference>
<dbReference type="OrthoDB" id="2919105at2759"/>
<dbReference type="Gene3D" id="3.40.50.1220">
    <property type="entry name" value="TPP-binding domain"/>
    <property type="match status" value="1"/>
</dbReference>
<feature type="binding site" evidence="4">
    <location>
        <position position="144"/>
    </location>
    <ligand>
        <name>Zn(2+)</name>
        <dbReference type="ChEBI" id="CHEBI:29105"/>
    </ligand>
</feature>